<evidence type="ECO:0000256" key="1">
    <source>
        <dbReference type="SAM" id="MobiDB-lite"/>
    </source>
</evidence>
<proteinExistence type="predicted"/>
<dbReference type="Proteomes" id="UP001237448">
    <property type="component" value="Unassembled WGS sequence"/>
</dbReference>
<name>A0ABU0FGQ9_9HYPH</name>
<feature type="chain" id="PRO_5045370549" evidence="2">
    <location>
        <begin position="22"/>
        <end position="195"/>
    </location>
</feature>
<accession>A0ABU0FGQ9</accession>
<evidence type="ECO:0000313" key="4">
    <source>
        <dbReference type="Proteomes" id="UP001237448"/>
    </source>
</evidence>
<feature type="compositionally biased region" description="Basic and acidic residues" evidence="1">
    <location>
        <begin position="119"/>
        <end position="143"/>
    </location>
</feature>
<feature type="signal peptide" evidence="2">
    <location>
        <begin position="1"/>
        <end position="21"/>
    </location>
</feature>
<dbReference type="EMBL" id="JAUSVK010000001">
    <property type="protein sequence ID" value="MDQ0393790.1"/>
    <property type="molecule type" value="Genomic_DNA"/>
</dbReference>
<keyword evidence="4" id="KW-1185">Reference proteome</keyword>
<reference evidence="3 4" key="1">
    <citation type="submission" date="2023-07" db="EMBL/GenBank/DDBJ databases">
        <title>Genomic Encyclopedia of Type Strains, Phase IV (KMG-IV): sequencing the most valuable type-strain genomes for metagenomic binning, comparative biology and taxonomic classification.</title>
        <authorList>
            <person name="Goeker M."/>
        </authorList>
    </citation>
    <scope>NUCLEOTIDE SEQUENCE [LARGE SCALE GENOMIC DNA]</scope>
    <source>
        <strain evidence="3 4">DSM 5896</strain>
    </source>
</reference>
<feature type="region of interest" description="Disordered" evidence="1">
    <location>
        <begin position="117"/>
        <end position="154"/>
    </location>
</feature>
<dbReference type="RefSeq" id="WP_307429659.1">
    <property type="nucleotide sequence ID" value="NZ_JAUSVK010000001.1"/>
</dbReference>
<sequence length="195" mass="20799">MRLLRCLCLVAFLAAPAVALAADEDQVKLTAPMIENFITAHAELAALAGDLTKQYGDRSDTPGDDPVASLPAYSDIAEAKARIDALLSKYGYKDFDELEVVTDSVMLAYQADIPDGADDDAHAAPEKSPADLDAEKAKAKADVEADASLTPDKKKEALQQIDDQYASLQALTPLPGNADIVKPYLDRLKPIADAN</sequence>
<protein>
    <submittedName>
        <fullName evidence="3">Uncharacterized protein</fullName>
    </submittedName>
</protein>
<comment type="caution">
    <text evidence="3">The sequence shown here is derived from an EMBL/GenBank/DDBJ whole genome shotgun (WGS) entry which is preliminary data.</text>
</comment>
<organism evidence="3 4">
    <name type="scientific">Labrys monachus</name>
    <dbReference type="NCBI Taxonomy" id="217067"/>
    <lineage>
        <taxon>Bacteria</taxon>
        <taxon>Pseudomonadati</taxon>
        <taxon>Pseudomonadota</taxon>
        <taxon>Alphaproteobacteria</taxon>
        <taxon>Hyphomicrobiales</taxon>
        <taxon>Xanthobacteraceae</taxon>
        <taxon>Labrys</taxon>
    </lineage>
</organism>
<evidence type="ECO:0000256" key="2">
    <source>
        <dbReference type="SAM" id="SignalP"/>
    </source>
</evidence>
<evidence type="ECO:0000313" key="3">
    <source>
        <dbReference type="EMBL" id="MDQ0393790.1"/>
    </source>
</evidence>
<keyword evidence="2" id="KW-0732">Signal</keyword>
<gene>
    <name evidence="3" type="ORF">J3R73_003582</name>
</gene>